<gene>
    <name evidence="2" type="ORF">B0H66DRAFT_238418</name>
</gene>
<accession>A0AAE0M5C7</accession>
<dbReference type="EMBL" id="JAUEDM010000004">
    <property type="protein sequence ID" value="KAK3318454.1"/>
    <property type="molecule type" value="Genomic_DNA"/>
</dbReference>
<reference evidence="2" key="1">
    <citation type="journal article" date="2023" name="Mol. Phylogenet. Evol.">
        <title>Genome-scale phylogeny and comparative genomics of the fungal order Sordariales.</title>
        <authorList>
            <person name="Hensen N."/>
            <person name="Bonometti L."/>
            <person name="Westerberg I."/>
            <person name="Brannstrom I.O."/>
            <person name="Guillou S."/>
            <person name="Cros-Aarteil S."/>
            <person name="Calhoun S."/>
            <person name="Haridas S."/>
            <person name="Kuo A."/>
            <person name="Mondo S."/>
            <person name="Pangilinan J."/>
            <person name="Riley R."/>
            <person name="LaButti K."/>
            <person name="Andreopoulos B."/>
            <person name="Lipzen A."/>
            <person name="Chen C."/>
            <person name="Yan M."/>
            <person name="Daum C."/>
            <person name="Ng V."/>
            <person name="Clum A."/>
            <person name="Steindorff A."/>
            <person name="Ohm R.A."/>
            <person name="Martin F."/>
            <person name="Silar P."/>
            <person name="Natvig D.O."/>
            <person name="Lalanne C."/>
            <person name="Gautier V."/>
            <person name="Ament-Velasquez S.L."/>
            <person name="Kruys A."/>
            <person name="Hutchinson M.I."/>
            <person name="Powell A.J."/>
            <person name="Barry K."/>
            <person name="Miller A.N."/>
            <person name="Grigoriev I.V."/>
            <person name="Debuchy R."/>
            <person name="Gladieux P."/>
            <person name="Hiltunen Thoren M."/>
            <person name="Johannesson H."/>
        </authorList>
    </citation>
    <scope>NUCLEOTIDE SEQUENCE</scope>
    <source>
        <strain evidence="2">CBS 118394</strain>
    </source>
</reference>
<organism evidence="2 3">
    <name type="scientific">Apodospora peruviana</name>
    <dbReference type="NCBI Taxonomy" id="516989"/>
    <lineage>
        <taxon>Eukaryota</taxon>
        <taxon>Fungi</taxon>
        <taxon>Dikarya</taxon>
        <taxon>Ascomycota</taxon>
        <taxon>Pezizomycotina</taxon>
        <taxon>Sordariomycetes</taxon>
        <taxon>Sordariomycetidae</taxon>
        <taxon>Sordariales</taxon>
        <taxon>Lasiosphaeriaceae</taxon>
        <taxon>Apodospora</taxon>
    </lineage>
</organism>
<keyword evidence="1" id="KW-0732">Signal</keyword>
<evidence type="ECO:0000256" key="1">
    <source>
        <dbReference type="SAM" id="SignalP"/>
    </source>
</evidence>
<dbReference type="AlphaFoldDB" id="A0AAE0M5C7"/>
<evidence type="ECO:0000313" key="3">
    <source>
        <dbReference type="Proteomes" id="UP001283341"/>
    </source>
</evidence>
<dbReference type="Proteomes" id="UP001283341">
    <property type="component" value="Unassembled WGS sequence"/>
</dbReference>
<keyword evidence="3" id="KW-1185">Reference proteome</keyword>
<feature type="chain" id="PRO_5041898930" evidence="1">
    <location>
        <begin position="18"/>
        <end position="200"/>
    </location>
</feature>
<evidence type="ECO:0000313" key="2">
    <source>
        <dbReference type="EMBL" id="KAK3318454.1"/>
    </source>
</evidence>
<sequence length="200" mass="21065">MKASTIFVSLFATMAAAAPTEKRANFDLGVLNNLSGFSQVNLNYLLNINSLDLNQLGQLGQLNNFDILSFQNLFQAQQFDLAAVLQLQQLQMVLQFQQLGLFNGFDLASLQLQQLQLGLLNNVGVLDLQQFVPQNVVAQVQTVASQVGSLGQFGQFGSSIGSGVSSGSAVPAAQVGADVPDSGVVTAAEQDAQEGGSSLN</sequence>
<name>A0AAE0M5C7_9PEZI</name>
<protein>
    <submittedName>
        <fullName evidence="2">Uncharacterized protein</fullName>
    </submittedName>
</protein>
<feature type="signal peptide" evidence="1">
    <location>
        <begin position="1"/>
        <end position="17"/>
    </location>
</feature>
<comment type="caution">
    <text evidence="2">The sequence shown here is derived from an EMBL/GenBank/DDBJ whole genome shotgun (WGS) entry which is preliminary data.</text>
</comment>
<proteinExistence type="predicted"/>
<reference evidence="2" key="2">
    <citation type="submission" date="2023-06" db="EMBL/GenBank/DDBJ databases">
        <authorList>
            <consortium name="Lawrence Berkeley National Laboratory"/>
            <person name="Haridas S."/>
            <person name="Hensen N."/>
            <person name="Bonometti L."/>
            <person name="Westerberg I."/>
            <person name="Brannstrom I.O."/>
            <person name="Guillou S."/>
            <person name="Cros-Aarteil S."/>
            <person name="Calhoun S."/>
            <person name="Kuo A."/>
            <person name="Mondo S."/>
            <person name="Pangilinan J."/>
            <person name="Riley R."/>
            <person name="Labutti K."/>
            <person name="Andreopoulos B."/>
            <person name="Lipzen A."/>
            <person name="Chen C."/>
            <person name="Yanf M."/>
            <person name="Daum C."/>
            <person name="Ng V."/>
            <person name="Clum A."/>
            <person name="Steindorff A."/>
            <person name="Ohm R."/>
            <person name="Martin F."/>
            <person name="Silar P."/>
            <person name="Natvig D."/>
            <person name="Lalanne C."/>
            <person name="Gautier V."/>
            <person name="Ament-Velasquez S.L."/>
            <person name="Kruys A."/>
            <person name="Hutchinson M.I."/>
            <person name="Powell A.J."/>
            <person name="Barry K."/>
            <person name="Miller A.N."/>
            <person name="Grigoriev I.V."/>
            <person name="Debuchy R."/>
            <person name="Gladieux P."/>
            <person name="Thoren M.H."/>
            <person name="Johannesson H."/>
        </authorList>
    </citation>
    <scope>NUCLEOTIDE SEQUENCE</scope>
    <source>
        <strain evidence="2">CBS 118394</strain>
    </source>
</reference>